<evidence type="ECO:0000256" key="2">
    <source>
        <dbReference type="SAM" id="MobiDB-lite"/>
    </source>
</evidence>
<feature type="compositionally biased region" description="Basic and acidic residues" evidence="2">
    <location>
        <begin position="9"/>
        <end position="19"/>
    </location>
</feature>
<evidence type="ECO:0000313" key="4">
    <source>
        <dbReference type="Proteomes" id="UP001140091"/>
    </source>
</evidence>
<dbReference type="EMBL" id="JANBPK010000018">
    <property type="protein sequence ID" value="KAJ2936776.1"/>
    <property type="molecule type" value="Genomic_DNA"/>
</dbReference>
<dbReference type="AlphaFoldDB" id="A0A9W8JJC3"/>
<keyword evidence="1" id="KW-0175">Coiled coil</keyword>
<gene>
    <name evidence="3" type="ORF">H1R20_g318</name>
</gene>
<dbReference type="OrthoDB" id="3063389at2759"/>
<proteinExistence type="predicted"/>
<dbReference type="Proteomes" id="UP001140091">
    <property type="component" value="Unassembled WGS sequence"/>
</dbReference>
<accession>A0A9W8JJC3</accession>
<reference evidence="3" key="1">
    <citation type="submission" date="2022-06" db="EMBL/GenBank/DDBJ databases">
        <title>Genome Sequence of Candolleomyces eurysporus.</title>
        <authorList>
            <person name="Buettner E."/>
        </authorList>
    </citation>
    <scope>NUCLEOTIDE SEQUENCE</scope>
    <source>
        <strain evidence="3">VTCC 930004</strain>
    </source>
</reference>
<feature type="coiled-coil region" evidence="1">
    <location>
        <begin position="105"/>
        <end position="152"/>
    </location>
</feature>
<protein>
    <submittedName>
        <fullName evidence="3">Uncharacterized protein</fullName>
    </submittedName>
</protein>
<name>A0A9W8JJC3_9AGAR</name>
<evidence type="ECO:0000313" key="3">
    <source>
        <dbReference type="EMBL" id="KAJ2936776.1"/>
    </source>
</evidence>
<feature type="non-terminal residue" evidence="3">
    <location>
        <position position="267"/>
    </location>
</feature>
<evidence type="ECO:0000256" key="1">
    <source>
        <dbReference type="SAM" id="Coils"/>
    </source>
</evidence>
<feature type="compositionally biased region" description="Polar residues" evidence="2">
    <location>
        <begin position="40"/>
        <end position="51"/>
    </location>
</feature>
<organism evidence="3 4">
    <name type="scientific">Candolleomyces eurysporus</name>
    <dbReference type="NCBI Taxonomy" id="2828524"/>
    <lineage>
        <taxon>Eukaryota</taxon>
        <taxon>Fungi</taxon>
        <taxon>Dikarya</taxon>
        <taxon>Basidiomycota</taxon>
        <taxon>Agaricomycotina</taxon>
        <taxon>Agaricomycetes</taxon>
        <taxon>Agaricomycetidae</taxon>
        <taxon>Agaricales</taxon>
        <taxon>Agaricineae</taxon>
        <taxon>Psathyrellaceae</taxon>
        <taxon>Candolleomyces</taxon>
    </lineage>
</organism>
<sequence length="267" mass="29830">MQRLRAHREKLEQELEEVRSQSGVEPSLAVAADQAREPGTPTQVIVQLATPTNPPTTLDPEQGDGEEDGEGEDDGARSELGAKAESVATAYTEISADIENRLDKMLLKRAQKVELEDRLKELKNKGADPAVIENAEKVLSKFNRKIQRLYEDSRKEYVYWAKAPEQITLAVTPTVAAENRVREGILLHLTPDSKSFKFQLTLPFGKGGGAARIKKAMNSFLRDTMNILPTASDPNNARELRIEITEDEFEEWVLDYRQRNVKAGGDS</sequence>
<feature type="compositionally biased region" description="Acidic residues" evidence="2">
    <location>
        <begin position="61"/>
        <end position="73"/>
    </location>
</feature>
<keyword evidence="4" id="KW-1185">Reference proteome</keyword>
<comment type="caution">
    <text evidence="3">The sequence shown here is derived from an EMBL/GenBank/DDBJ whole genome shotgun (WGS) entry which is preliminary data.</text>
</comment>
<feature type="region of interest" description="Disordered" evidence="2">
    <location>
        <begin position="1"/>
        <end position="82"/>
    </location>
</feature>